<keyword evidence="2" id="KW-1133">Transmembrane helix</keyword>
<keyword evidence="2" id="KW-0812">Transmembrane</keyword>
<evidence type="ECO:0000313" key="4">
    <source>
        <dbReference type="Proteomes" id="UP000230423"/>
    </source>
</evidence>
<gene>
    <name evidence="3" type="ORF">TELCIR_15801</name>
</gene>
<feature type="region of interest" description="Disordered" evidence="1">
    <location>
        <begin position="235"/>
        <end position="272"/>
    </location>
</feature>
<reference evidence="3 4" key="1">
    <citation type="submission" date="2015-09" db="EMBL/GenBank/DDBJ databases">
        <title>Draft genome of the parasitic nematode Teladorsagia circumcincta isolate WARC Sus (inbred).</title>
        <authorList>
            <person name="Mitreva M."/>
        </authorList>
    </citation>
    <scope>NUCLEOTIDE SEQUENCE [LARGE SCALE GENOMIC DNA]</scope>
    <source>
        <strain evidence="3 4">S</strain>
    </source>
</reference>
<keyword evidence="4" id="KW-1185">Reference proteome</keyword>
<dbReference type="Proteomes" id="UP000230423">
    <property type="component" value="Unassembled WGS sequence"/>
</dbReference>
<feature type="non-terminal residue" evidence="3">
    <location>
        <position position="1"/>
    </location>
</feature>
<feature type="transmembrane region" description="Helical" evidence="2">
    <location>
        <begin position="190"/>
        <end position="216"/>
    </location>
</feature>
<dbReference type="GO" id="GO:0006811">
    <property type="term" value="P:monoatomic ion transport"/>
    <property type="evidence" value="ECO:0007669"/>
    <property type="project" value="InterPro"/>
</dbReference>
<dbReference type="InterPro" id="IPR036719">
    <property type="entry name" value="Neuro-gated_channel_TM_sf"/>
</dbReference>
<name>A0A2G9TX72_TELCI</name>
<feature type="non-terminal residue" evidence="3">
    <location>
        <position position="272"/>
    </location>
</feature>
<dbReference type="AlphaFoldDB" id="A0A2G9TX72"/>
<dbReference type="OrthoDB" id="5826070at2759"/>
<dbReference type="SUPFAM" id="SSF90112">
    <property type="entry name" value="Neurotransmitter-gated ion-channel transmembrane pore"/>
    <property type="match status" value="2"/>
</dbReference>
<proteinExistence type="predicted"/>
<keyword evidence="2" id="KW-0472">Membrane</keyword>
<evidence type="ECO:0000256" key="2">
    <source>
        <dbReference type="SAM" id="Phobius"/>
    </source>
</evidence>
<feature type="compositionally biased region" description="Polar residues" evidence="1">
    <location>
        <begin position="237"/>
        <end position="251"/>
    </location>
</feature>
<accession>A0A2G9TX72</accession>
<protein>
    <submittedName>
        <fullName evidence="3">Uncharacterized protein</fullName>
    </submittedName>
</protein>
<dbReference type="EMBL" id="KZ351866">
    <property type="protein sequence ID" value="PIO62629.1"/>
    <property type="molecule type" value="Genomic_DNA"/>
</dbReference>
<evidence type="ECO:0000256" key="1">
    <source>
        <dbReference type="SAM" id="MobiDB-lite"/>
    </source>
</evidence>
<dbReference type="GO" id="GO:0016020">
    <property type="term" value="C:membrane"/>
    <property type="evidence" value="ECO:0007669"/>
    <property type="project" value="InterPro"/>
</dbReference>
<evidence type="ECO:0000313" key="3">
    <source>
        <dbReference type="EMBL" id="PIO62629.1"/>
    </source>
</evidence>
<sequence>HVPCWMEKWVLGYLASLMRMSIREPDSVSLLKIAQSKKSTIRRSSILRDLKRIKNHDHRRGGFQEFVECDCLTQDNHVNNVEMMSHISRNGANGGTHSYKQFESESAFLGRIVEDQIIDERQRIQWQWQQLASVVDRLLLVLNSRRPHANEFDVFVGSRCPDPNKCTIPWVKAGHIIDERQRIQWQWQQLAYVVGRILLVPFSLATLFTITFFLLLPRVEQKGLTASGSAEPCSIAGASSQPSQSKESGCASSGIEPGARPPIWGDMRHLRP</sequence>
<organism evidence="3 4">
    <name type="scientific">Teladorsagia circumcincta</name>
    <name type="common">Brown stomach worm</name>
    <name type="synonym">Ostertagia circumcincta</name>
    <dbReference type="NCBI Taxonomy" id="45464"/>
    <lineage>
        <taxon>Eukaryota</taxon>
        <taxon>Metazoa</taxon>
        <taxon>Ecdysozoa</taxon>
        <taxon>Nematoda</taxon>
        <taxon>Chromadorea</taxon>
        <taxon>Rhabditida</taxon>
        <taxon>Rhabditina</taxon>
        <taxon>Rhabditomorpha</taxon>
        <taxon>Strongyloidea</taxon>
        <taxon>Trichostrongylidae</taxon>
        <taxon>Teladorsagia</taxon>
    </lineage>
</organism>